<evidence type="ECO:0008006" key="5">
    <source>
        <dbReference type="Google" id="ProtNLM"/>
    </source>
</evidence>
<dbReference type="PANTHER" id="PTHR33376">
    <property type="match status" value="1"/>
</dbReference>
<comment type="caution">
    <text evidence="3">The sequence shown here is derived from an EMBL/GenBank/DDBJ whole genome shotgun (WGS) entry which is preliminary data.</text>
</comment>
<evidence type="ECO:0000313" key="3">
    <source>
        <dbReference type="EMBL" id="RIY41182.1"/>
    </source>
</evidence>
<proteinExistence type="predicted"/>
<dbReference type="InterPro" id="IPR038404">
    <property type="entry name" value="TRAP_DctP_sf"/>
</dbReference>
<dbReference type="Pfam" id="PF03480">
    <property type="entry name" value="DctP"/>
    <property type="match status" value="1"/>
</dbReference>
<feature type="chain" id="PRO_5017395377" description="ABC transporter substrate-binding protein" evidence="2">
    <location>
        <begin position="23"/>
        <end position="341"/>
    </location>
</feature>
<dbReference type="InterPro" id="IPR018389">
    <property type="entry name" value="DctP_fam"/>
</dbReference>
<dbReference type="SUPFAM" id="SSF53850">
    <property type="entry name" value="Periplasmic binding protein-like II"/>
    <property type="match status" value="1"/>
</dbReference>
<dbReference type="PANTHER" id="PTHR33376:SF15">
    <property type="entry name" value="BLL6794 PROTEIN"/>
    <property type="match status" value="1"/>
</dbReference>
<dbReference type="OrthoDB" id="9177965at2"/>
<keyword evidence="1 2" id="KW-0732">Signal</keyword>
<dbReference type="CDD" id="cd13665">
    <property type="entry name" value="PBP2_TRAP_Dctp3_4"/>
    <property type="match status" value="1"/>
</dbReference>
<organism evidence="3 4">
    <name type="scientific">Neopusillimonas maritima</name>
    <dbReference type="NCBI Taxonomy" id="2026239"/>
    <lineage>
        <taxon>Bacteria</taxon>
        <taxon>Pseudomonadati</taxon>
        <taxon>Pseudomonadota</taxon>
        <taxon>Betaproteobacteria</taxon>
        <taxon>Burkholderiales</taxon>
        <taxon>Alcaligenaceae</taxon>
        <taxon>Neopusillimonas</taxon>
    </lineage>
</organism>
<accession>A0A3A1YSJ0</accession>
<dbReference type="AlphaFoldDB" id="A0A3A1YSJ0"/>
<dbReference type="Gene3D" id="3.40.190.170">
    <property type="entry name" value="Bacterial extracellular solute-binding protein, family 7"/>
    <property type="match status" value="1"/>
</dbReference>
<sequence length="341" mass="37423">MLHKTLLIAGLLAATSFSSTSAAQTVLRFSNWLPPTHPITTEILQPWAADITEKTDGRVEIQFLPALGKPPAHFDLVRDGVADMALSVHAYTADRFPSAYGMTLPGYADDAESAAVAYWRVHQKHFAKLDEFKGVHLAGLYTHGPGHIFTLADKPVKELADVEGMRLRATGGVVQDMSNQLGIVPQFSSASEAYELLSRGVVDGVMFNSDSVVSFRMLPLLKNAYQIPGGLYRDTHYVIINNDAYSELDERDRKIFDAASGEAFARLAGKAWDKVDAQAWDKMREAGYSITTASEDDVARIQAESDILKKAWVEKMAELGVDGEAALAMFREEIAKVEAEK</sequence>
<evidence type="ECO:0000313" key="4">
    <source>
        <dbReference type="Proteomes" id="UP000266206"/>
    </source>
</evidence>
<feature type="signal peptide" evidence="2">
    <location>
        <begin position="1"/>
        <end position="22"/>
    </location>
</feature>
<dbReference type="GO" id="GO:0055085">
    <property type="term" value="P:transmembrane transport"/>
    <property type="evidence" value="ECO:0007669"/>
    <property type="project" value="InterPro"/>
</dbReference>
<dbReference type="NCBIfam" id="NF037995">
    <property type="entry name" value="TRAP_S1"/>
    <property type="match status" value="1"/>
</dbReference>
<dbReference type="RefSeq" id="WP_119515875.1">
    <property type="nucleotide sequence ID" value="NZ_NQYH01000004.1"/>
</dbReference>
<dbReference type="EMBL" id="NQYH01000004">
    <property type="protein sequence ID" value="RIY41182.1"/>
    <property type="molecule type" value="Genomic_DNA"/>
</dbReference>
<name>A0A3A1YSJ0_9BURK</name>
<evidence type="ECO:0000256" key="2">
    <source>
        <dbReference type="SAM" id="SignalP"/>
    </source>
</evidence>
<protein>
    <recommendedName>
        <fullName evidence="5">ABC transporter substrate-binding protein</fullName>
    </recommendedName>
</protein>
<reference evidence="3 4" key="1">
    <citation type="submission" date="2017-08" db="EMBL/GenBank/DDBJ databases">
        <title>Pusillimonas indicus sp. nov., a member of the family Alcaligenaceae isolated from surface seawater.</title>
        <authorList>
            <person name="Li J."/>
        </authorList>
    </citation>
    <scope>NUCLEOTIDE SEQUENCE [LARGE SCALE GENOMIC DNA]</scope>
    <source>
        <strain evidence="3 4">L52-1-41</strain>
    </source>
</reference>
<dbReference type="Proteomes" id="UP000266206">
    <property type="component" value="Unassembled WGS sequence"/>
</dbReference>
<evidence type="ECO:0000256" key="1">
    <source>
        <dbReference type="ARBA" id="ARBA00022729"/>
    </source>
</evidence>
<gene>
    <name evidence="3" type="ORF">CJP73_06485</name>
</gene>